<gene>
    <name evidence="4" type="ORF">GDO86_000036</name>
</gene>
<dbReference type="CDD" id="cd04301">
    <property type="entry name" value="NAT_SF"/>
    <property type="match status" value="1"/>
</dbReference>
<dbReference type="InterPro" id="IPR000182">
    <property type="entry name" value="GNAT_dom"/>
</dbReference>
<dbReference type="AlphaFoldDB" id="A0A8T2KCC4"/>
<dbReference type="Gene3D" id="3.40.630.30">
    <property type="match status" value="1"/>
</dbReference>
<keyword evidence="2" id="KW-1133">Transmembrane helix</keyword>
<dbReference type="PROSITE" id="PS51186">
    <property type="entry name" value="GNAT"/>
    <property type="match status" value="1"/>
</dbReference>
<keyword evidence="5" id="KW-1185">Reference proteome</keyword>
<reference evidence="4" key="1">
    <citation type="thesis" date="2020" institute="ProQuest LLC" country="789 East Eisenhower Parkway, Ann Arbor, MI, USA">
        <title>Comparative Genomics and Chromosome Evolution.</title>
        <authorList>
            <person name="Mudd A.B."/>
        </authorList>
    </citation>
    <scope>NUCLEOTIDE SEQUENCE</scope>
    <source>
        <strain evidence="4">Female2</strain>
        <tissue evidence="4">Blood</tissue>
    </source>
</reference>
<dbReference type="PANTHER" id="PTHR13947:SF58">
    <property type="entry name" value="8B (PUTATIVE,_PSEUDO-RELATED"/>
    <property type="match status" value="1"/>
</dbReference>
<feature type="transmembrane region" description="Helical" evidence="2">
    <location>
        <begin position="60"/>
        <end position="78"/>
    </location>
</feature>
<organism evidence="4 5">
    <name type="scientific">Hymenochirus boettgeri</name>
    <name type="common">Congo dwarf clawed frog</name>
    <dbReference type="NCBI Taxonomy" id="247094"/>
    <lineage>
        <taxon>Eukaryota</taxon>
        <taxon>Metazoa</taxon>
        <taxon>Chordata</taxon>
        <taxon>Craniata</taxon>
        <taxon>Vertebrata</taxon>
        <taxon>Euteleostomi</taxon>
        <taxon>Amphibia</taxon>
        <taxon>Batrachia</taxon>
        <taxon>Anura</taxon>
        <taxon>Pipoidea</taxon>
        <taxon>Pipidae</taxon>
        <taxon>Pipinae</taxon>
        <taxon>Hymenochirus</taxon>
    </lineage>
</organism>
<evidence type="ECO:0000313" key="5">
    <source>
        <dbReference type="Proteomes" id="UP000812440"/>
    </source>
</evidence>
<name>A0A8T2KCC4_9PIPI</name>
<dbReference type="Pfam" id="PF00583">
    <property type="entry name" value="Acetyltransf_1"/>
    <property type="match status" value="1"/>
</dbReference>
<evidence type="ECO:0000256" key="1">
    <source>
        <dbReference type="ARBA" id="ARBA00022679"/>
    </source>
</evidence>
<dbReference type="Proteomes" id="UP000812440">
    <property type="component" value="Chromosome 1"/>
</dbReference>
<proteinExistence type="predicted"/>
<keyword evidence="1" id="KW-0808">Transferase</keyword>
<dbReference type="InterPro" id="IPR050769">
    <property type="entry name" value="NAT_camello-type"/>
</dbReference>
<protein>
    <recommendedName>
        <fullName evidence="3">N-acetyltransferase domain-containing protein</fullName>
    </recommendedName>
</protein>
<evidence type="ECO:0000256" key="2">
    <source>
        <dbReference type="SAM" id="Phobius"/>
    </source>
</evidence>
<accession>A0A8T2KCC4</accession>
<feature type="domain" description="N-acetyltransferase" evidence="3">
    <location>
        <begin position="62"/>
        <end position="207"/>
    </location>
</feature>
<sequence length="218" mass="24917">MANLSIRKYRNGDHQAVCSMFASGMNEHLPATCVHLLKLPQVQLCVVIEIITVFLFTRSYSLLFVCLAITLLALWCCLKSEFDQYVTRSLREDLHDIEKFYMRRSNSCFWVAESEGRIVGIVGADPAEDSDNVIMLRRLSVASDQRNKGIARALCMEVIDFATQLGYEAVSLHTSMVQYAAHKLYERLGFKKTRETVVPTLFSKFINFVIFSYSYNIV</sequence>
<comment type="caution">
    <text evidence="4">The sequence shown here is derived from an EMBL/GenBank/DDBJ whole genome shotgun (WGS) entry which is preliminary data.</text>
</comment>
<dbReference type="EMBL" id="JAACNH010000001">
    <property type="protein sequence ID" value="KAG8453250.1"/>
    <property type="molecule type" value="Genomic_DNA"/>
</dbReference>
<evidence type="ECO:0000259" key="3">
    <source>
        <dbReference type="PROSITE" id="PS51186"/>
    </source>
</evidence>
<dbReference type="GO" id="GO:0008080">
    <property type="term" value="F:N-acetyltransferase activity"/>
    <property type="evidence" value="ECO:0007669"/>
    <property type="project" value="InterPro"/>
</dbReference>
<dbReference type="OrthoDB" id="41532at2759"/>
<dbReference type="PANTHER" id="PTHR13947">
    <property type="entry name" value="GNAT FAMILY N-ACETYLTRANSFERASE"/>
    <property type="match status" value="1"/>
</dbReference>
<dbReference type="InterPro" id="IPR016181">
    <property type="entry name" value="Acyl_CoA_acyltransferase"/>
</dbReference>
<keyword evidence="2" id="KW-0812">Transmembrane</keyword>
<dbReference type="SUPFAM" id="SSF55729">
    <property type="entry name" value="Acyl-CoA N-acyltransferases (Nat)"/>
    <property type="match status" value="1"/>
</dbReference>
<keyword evidence="2" id="KW-0472">Membrane</keyword>
<evidence type="ECO:0000313" key="4">
    <source>
        <dbReference type="EMBL" id="KAG8453250.1"/>
    </source>
</evidence>